<keyword evidence="1" id="KW-0812">Transmembrane</keyword>
<protein>
    <submittedName>
        <fullName evidence="3">GAF domain-containing protein</fullName>
    </submittedName>
</protein>
<keyword evidence="4" id="KW-1185">Reference proteome</keyword>
<gene>
    <name evidence="3" type="ORF">SAMN06265337_3613</name>
</gene>
<accession>A0A212UF65</accession>
<dbReference type="EMBL" id="FYEW01000002">
    <property type="protein sequence ID" value="SNC76889.1"/>
    <property type="molecule type" value="Genomic_DNA"/>
</dbReference>
<keyword evidence="1" id="KW-0472">Membrane</keyword>
<dbReference type="PANTHER" id="PTHR43102">
    <property type="entry name" value="SLR1143 PROTEIN"/>
    <property type="match status" value="1"/>
</dbReference>
<evidence type="ECO:0000313" key="3">
    <source>
        <dbReference type="EMBL" id="SNC76889.1"/>
    </source>
</evidence>
<dbReference type="OrthoDB" id="9811889at2"/>
<dbReference type="RefSeq" id="WP_088844888.1">
    <property type="nucleotide sequence ID" value="NZ_FYEW01000002.1"/>
</dbReference>
<dbReference type="Proteomes" id="UP000198131">
    <property type="component" value="Unassembled WGS sequence"/>
</dbReference>
<feature type="transmembrane region" description="Helical" evidence="1">
    <location>
        <begin position="31"/>
        <end position="51"/>
    </location>
</feature>
<dbReference type="InterPro" id="IPR003018">
    <property type="entry name" value="GAF"/>
</dbReference>
<organism evidence="3 4">
    <name type="scientific">Hymenobacter gelipurpurascens</name>
    <dbReference type="NCBI Taxonomy" id="89968"/>
    <lineage>
        <taxon>Bacteria</taxon>
        <taxon>Pseudomonadati</taxon>
        <taxon>Bacteroidota</taxon>
        <taxon>Cytophagia</taxon>
        <taxon>Cytophagales</taxon>
        <taxon>Hymenobacteraceae</taxon>
        <taxon>Hymenobacter</taxon>
    </lineage>
</organism>
<dbReference type="Gene3D" id="3.30.450.40">
    <property type="match status" value="1"/>
</dbReference>
<reference evidence="4" key="1">
    <citation type="submission" date="2017-06" db="EMBL/GenBank/DDBJ databases">
        <authorList>
            <person name="Varghese N."/>
            <person name="Submissions S."/>
        </authorList>
    </citation>
    <scope>NUCLEOTIDE SEQUENCE [LARGE SCALE GENOMIC DNA]</scope>
    <source>
        <strain evidence="4">DSM 11116</strain>
    </source>
</reference>
<evidence type="ECO:0000256" key="1">
    <source>
        <dbReference type="SAM" id="Phobius"/>
    </source>
</evidence>
<feature type="domain" description="GAF" evidence="2">
    <location>
        <begin position="79"/>
        <end position="203"/>
    </location>
</feature>
<name>A0A212UF65_9BACT</name>
<dbReference type="Pfam" id="PF01590">
    <property type="entry name" value="GAF"/>
    <property type="match status" value="1"/>
</dbReference>
<sequence>MIDHCLAILLLVKGNISDFLGQCAAAPTVLLATFAVPALYLIAALPVAMPLPDSLLPLNEMQRLEALRPYQVRGTAPFFEEFIRVTAKLFGVPIAVISLVEADAVWFKAQTGLAGTGQVPRADSLCSVAILQEETTVYEDWQQNLCALVNTDAMHQLELQFYAGHPLRTSAGEAIGALAIIDRQPRPFSEEEKAVLVSLAAVAMRLLELQVVLEDATLPIPALWPDIYIAIADSLTRLDTLTALAEWEESPHTDSALAYRRSRYEEMASVAAGMYGHIGNAIARFVDQKGQSAL</sequence>
<dbReference type="SUPFAM" id="SSF55781">
    <property type="entry name" value="GAF domain-like"/>
    <property type="match status" value="1"/>
</dbReference>
<dbReference type="AlphaFoldDB" id="A0A212UF65"/>
<dbReference type="PANTHER" id="PTHR43102:SF2">
    <property type="entry name" value="GAF DOMAIN-CONTAINING PROTEIN"/>
    <property type="match status" value="1"/>
</dbReference>
<evidence type="ECO:0000313" key="4">
    <source>
        <dbReference type="Proteomes" id="UP000198131"/>
    </source>
</evidence>
<keyword evidence="1" id="KW-1133">Transmembrane helix</keyword>
<proteinExistence type="predicted"/>
<dbReference type="InterPro" id="IPR029016">
    <property type="entry name" value="GAF-like_dom_sf"/>
</dbReference>
<evidence type="ECO:0000259" key="2">
    <source>
        <dbReference type="Pfam" id="PF01590"/>
    </source>
</evidence>